<name>X0WX04_9ZZZZ</name>
<dbReference type="AlphaFoldDB" id="X0WX04"/>
<organism evidence="1">
    <name type="scientific">marine sediment metagenome</name>
    <dbReference type="NCBI Taxonomy" id="412755"/>
    <lineage>
        <taxon>unclassified sequences</taxon>
        <taxon>metagenomes</taxon>
        <taxon>ecological metagenomes</taxon>
    </lineage>
</organism>
<dbReference type="EMBL" id="BARS01031066">
    <property type="protein sequence ID" value="GAG27742.1"/>
    <property type="molecule type" value="Genomic_DNA"/>
</dbReference>
<reference evidence="1" key="1">
    <citation type="journal article" date="2014" name="Front. Microbiol.">
        <title>High frequency of phylogenetically diverse reductive dehalogenase-homologous genes in deep subseafloor sedimentary metagenomes.</title>
        <authorList>
            <person name="Kawai M."/>
            <person name="Futagami T."/>
            <person name="Toyoda A."/>
            <person name="Takaki Y."/>
            <person name="Nishi S."/>
            <person name="Hori S."/>
            <person name="Arai W."/>
            <person name="Tsubouchi T."/>
            <person name="Morono Y."/>
            <person name="Uchiyama I."/>
            <person name="Ito T."/>
            <person name="Fujiyama A."/>
            <person name="Inagaki F."/>
            <person name="Takami H."/>
        </authorList>
    </citation>
    <scope>NUCLEOTIDE SEQUENCE</scope>
    <source>
        <strain evidence="1">Expedition CK06-06</strain>
    </source>
</reference>
<evidence type="ECO:0000313" key="1">
    <source>
        <dbReference type="EMBL" id="GAG27742.1"/>
    </source>
</evidence>
<comment type="caution">
    <text evidence="1">The sequence shown here is derived from an EMBL/GenBank/DDBJ whole genome shotgun (WGS) entry which is preliminary data.</text>
</comment>
<feature type="non-terminal residue" evidence="1">
    <location>
        <position position="262"/>
    </location>
</feature>
<feature type="non-terminal residue" evidence="1">
    <location>
        <position position="1"/>
    </location>
</feature>
<proteinExistence type="predicted"/>
<sequence>DCRLLAGIPEEGYQLVVRTVFWPPRLLVLPYNPQRATTDGTAAQDIAGLLRQHGFLDPVEFRPSQDPVARLCLRIHISELEAPTRDWIIDRISVLARAPYAHELVLRVQFQNITAYYLAKADSFLGELRSRLEREQCSCPALSFVAEGHLLPDGVQDLVKFIDARGASPILVPTADRRLLARPEGPEADAVDALAATGILISLRLTLDDTLPQAELLSRLSIWRAISRGGGLLLVPRVDAQRPAVRGARFAEVLLGLYEADL</sequence>
<protein>
    <submittedName>
        <fullName evidence="1">Uncharacterized protein</fullName>
    </submittedName>
</protein>
<accession>X0WX04</accession>
<gene>
    <name evidence="1" type="ORF">S01H1_48379</name>
</gene>